<dbReference type="PANTHER" id="PTHR31252">
    <property type="entry name" value="DUF4419 DOMAIN-CONTAINING PROTEIN"/>
    <property type="match status" value="1"/>
</dbReference>
<feature type="region of interest" description="Disordered" evidence="1">
    <location>
        <begin position="1"/>
        <end position="30"/>
    </location>
</feature>
<protein>
    <submittedName>
        <fullName evidence="3">Uncharacterized protein</fullName>
    </submittedName>
</protein>
<reference evidence="3" key="1">
    <citation type="submission" date="2020-06" db="EMBL/GenBank/DDBJ databases">
        <authorList>
            <consortium name="Plant Systems Biology data submission"/>
        </authorList>
    </citation>
    <scope>NUCLEOTIDE SEQUENCE</scope>
    <source>
        <strain evidence="3">D6</strain>
    </source>
</reference>
<sequence>MKEQHPDDGTEGDDSEAAEEGQVVRSHPTEVPQRVHYRCAVLQRFVPRGRVAMIVSGSVLLLSLGVLILLIVRGNSSSEDGSAMISATTSTTTNTQILSQDETTTTSSTTNSRSDNTQMPTTVQETQRPMTILWEIGDFSAISRQDPTLVPFPLEASQCRLADGEYFTDLFEEPFESPSIDLITPSWLDYTTIGSPFNRTFDVVANHTVLENGVIFNVETVPQVLPEHLQSPRLSESDILEAVLTEAGKFYREPTYPIPLSPEVHVEIMSRLDPDKTVFAGGQGFLAAGMLAFAQHLPLALSPDHLWAVIASGFAYHVDQYAEELRHHFVNHTGQAEIHIQEDTMLRRQSPPEQWEALIFPKFAEEIRANMNNTLVYDLMVEQTFTTTTPTSHAASRITLMAALKAYFSYSMTTACGIPQIKLEGRRKDWVALRTRTQHLSEFMLVNHPQGDLWINDVVVPILDQFIDAYDGNVNYCFWQNMVKFRNSADGSGAYDFLSGWLPNLFPYLTFGNGEIRENRYLRHWSLSAMGDQKGPDPSHIPIQMSSAPVLWNYLEDEFHLHFHAGFRGVEQLDEDEDVSSTGGMLRPVLGWYITYDPVV</sequence>
<feature type="region of interest" description="Disordered" evidence="1">
    <location>
        <begin position="78"/>
        <end position="125"/>
    </location>
</feature>
<keyword evidence="2" id="KW-0472">Membrane</keyword>
<dbReference type="Proteomes" id="UP001153069">
    <property type="component" value="Unassembled WGS sequence"/>
</dbReference>
<dbReference type="Pfam" id="PF14388">
    <property type="entry name" value="DUF4419"/>
    <property type="match status" value="1"/>
</dbReference>
<dbReference type="EMBL" id="CAICTM010000100">
    <property type="protein sequence ID" value="CAB9501177.1"/>
    <property type="molecule type" value="Genomic_DNA"/>
</dbReference>
<dbReference type="PANTHER" id="PTHR31252:SF11">
    <property type="entry name" value="DUF4419 DOMAIN-CONTAINING PROTEIN"/>
    <property type="match status" value="1"/>
</dbReference>
<evidence type="ECO:0000313" key="4">
    <source>
        <dbReference type="Proteomes" id="UP001153069"/>
    </source>
</evidence>
<gene>
    <name evidence="3" type="ORF">SEMRO_101_G051820.1</name>
</gene>
<keyword evidence="2" id="KW-1133">Transmembrane helix</keyword>
<feature type="transmembrane region" description="Helical" evidence="2">
    <location>
        <begin position="51"/>
        <end position="72"/>
    </location>
</feature>
<keyword evidence="2" id="KW-0812">Transmembrane</keyword>
<feature type="compositionally biased region" description="Acidic residues" evidence="1">
    <location>
        <begin position="9"/>
        <end position="19"/>
    </location>
</feature>
<evidence type="ECO:0000313" key="3">
    <source>
        <dbReference type="EMBL" id="CAB9501177.1"/>
    </source>
</evidence>
<dbReference type="AlphaFoldDB" id="A0A9N8H632"/>
<feature type="compositionally biased region" description="Low complexity" evidence="1">
    <location>
        <begin position="103"/>
        <end position="117"/>
    </location>
</feature>
<evidence type="ECO:0000256" key="1">
    <source>
        <dbReference type="SAM" id="MobiDB-lite"/>
    </source>
</evidence>
<dbReference type="InterPro" id="IPR025533">
    <property type="entry name" value="DUF4419"/>
</dbReference>
<name>A0A9N8H632_9STRA</name>
<evidence type="ECO:0000256" key="2">
    <source>
        <dbReference type="SAM" id="Phobius"/>
    </source>
</evidence>
<proteinExistence type="predicted"/>
<keyword evidence="4" id="KW-1185">Reference proteome</keyword>
<accession>A0A9N8H632</accession>
<comment type="caution">
    <text evidence="3">The sequence shown here is derived from an EMBL/GenBank/DDBJ whole genome shotgun (WGS) entry which is preliminary data.</text>
</comment>
<organism evidence="3 4">
    <name type="scientific">Seminavis robusta</name>
    <dbReference type="NCBI Taxonomy" id="568900"/>
    <lineage>
        <taxon>Eukaryota</taxon>
        <taxon>Sar</taxon>
        <taxon>Stramenopiles</taxon>
        <taxon>Ochrophyta</taxon>
        <taxon>Bacillariophyta</taxon>
        <taxon>Bacillariophyceae</taxon>
        <taxon>Bacillariophycidae</taxon>
        <taxon>Naviculales</taxon>
        <taxon>Naviculaceae</taxon>
        <taxon>Seminavis</taxon>
    </lineage>
</organism>
<dbReference type="OrthoDB" id="9978173at2759"/>